<evidence type="ECO:0000256" key="3">
    <source>
        <dbReference type="ARBA" id="ARBA00022741"/>
    </source>
</evidence>
<name>A0ABX8V3U9_9BURK</name>
<organism evidence="6 7">
    <name type="scientific">Paraburkholderia edwinii</name>
    <dbReference type="NCBI Taxonomy" id="2861782"/>
    <lineage>
        <taxon>Bacteria</taxon>
        <taxon>Pseudomonadati</taxon>
        <taxon>Pseudomonadota</taxon>
        <taxon>Betaproteobacteria</taxon>
        <taxon>Burkholderiales</taxon>
        <taxon>Burkholderiaceae</taxon>
        <taxon>Paraburkholderia</taxon>
    </lineage>
</organism>
<dbReference type="Pfam" id="PF01874">
    <property type="entry name" value="CitG"/>
    <property type="match status" value="1"/>
</dbReference>
<dbReference type="Proteomes" id="UP000826462">
    <property type="component" value="Chromosome 2"/>
</dbReference>
<evidence type="ECO:0000256" key="2">
    <source>
        <dbReference type="ARBA" id="ARBA00022679"/>
    </source>
</evidence>
<keyword evidence="4 5" id="KW-0067">ATP-binding</keyword>
<evidence type="ECO:0000256" key="1">
    <source>
        <dbReference type="ARBA" id="ARBA00001210"/>
    </source>
</evidence>
<sequence>MPRNALPWSTHVNRRADCFPETLPIAGHPTPSHVADLAVACLLAAIATWPKPGLVSHLDNGGHTDIDAQILRDSAVALEPFFAELAHAGTRNARMPALRRIGVRAEHRLLNATGGVNTHHGAIFGLGLLCAAAGVRIANRAREHETLGGIVARLWGSEIMAGARRTASHGAAVARRYGAGGARAEAAQGFPKLYQVGLPALRLASGVVGDQFEEARVHACFALLARLEDTNLLYRGGIEGLRFAQQEARAFLAAGSIWQREWWLAASAIHARFVARKLSPGGTANLLAMSLFVDRWDTGPTL</sequence>
<keyword evidence="2 5" id="KW-0808">Transferase</keyword>
<comment type="similarity">
    <text evidence="5">Belongs to the CitG/MdcB family.</text>
</comment>
<keyword evidence="6" id="KW-0328">Glycosyltransferase</keyword>
<dbReference type="GO" id="GO:0016757">
    <property type="term" value="F:glycosyltransferase activity"/>
    <property type="evidence" value="ECO:0007669"/>
    <property type="project" value="UniProtKB-KW"/>
</dbReference>
<dbReference type="NCBIfam" id="TIGR03132">
    <property type="entry name" value="malonate_mdcB"/>
    <property type="match status" value="1"/>
</dbReference>
<dbReference type="GO" id="GO:0046917">
    <property type="term" value="F:triphosphoribosyl-dephospho-CoA synthase activity"/>
    <property type="evidence" value="ECO:0007669"/>
    <property type="project" value="UniProtKB-EC"/>
</dbReference>
<evidence type="ECO:0000256" key="5">
    <source>
        <dbReference type="HAMAP-Rule" id="MF_01883"/>
    </source>
</evidence>
<evidence type="ECO:0000313" key="6">
    <source>
        <dbReference type="EMBL" id="QYD73748.1"/>
    </source>
</evidence>
<dbReference type="EC" id="2.4.2.52" evidence="5"/>
<dbReference type="InterPro" id="IPR017555">
    <property type="entry name" value="TriPribosyl-deP-CoA_syn"/>
</dbReference>
<keyword evidence="3 5" id="KW-0547">Nucleotide-binding</keyword>
<dbReference type="Gene3D" id="1.10.4200.10">
    <property type="entry name" value="Triphosphoribosyl-dephospho-CoA protein"/>
    <property type="match status" value="2"/>
</dbReference>
<comment type="function">
    <text evidence="5">Involved in the formation of 2-(5''-phosphoribosyl)-3'-dephosphocoenzyme-A, the prosthetic group of the acyl-carrier protein of the malonate decarboxylase.</text>
</comment>
<evidence type="ECO:0000256" key="4">
    <source>
        <dbReference type="ARBA" id="ARBA00022840"/>
    </source>
</evidence>
<keyword evidence="7" id="KW-1185">Reference proteome</keyword>
<dbReference type="PANTHER" id="PTHR30201:SF2">
    <property type="entry name" value="2-(5''-TRIPHOSPHORIBOSYL)-3'-DEPHOSPHOCOENZYME-A SYNTHASE"/>
    <property type="match status" value="1"/>
</dbReference>
<protein>
    <recommendedName>
        <fullName evidence="5">Probable 2-(5''-triphosphoribosyl)-3'-dephosphocoenzyme-A synthase</fullName>
        <shortName evidence="5">2-(5''-triphosphoribosyl)-3'-dephospho-CoA synthase</shortName>
        <ecNumber evidence="5">2.4.2.52</ecNumber>
    </recommendedName>
</protein>
<dbReference type="HAMAP" id="MF_01883">
    <property type="entry name" value="MdcB"/>
    <property type="match status" value="1"/>
</dbReference>
<dbReference type="PANTHER" id="PTHR30201">
    <property type="entry name" value="TRIPHOSPHORIBOSYL-DEPHOSPHO-COA SYNTHASE"/>
    <property type="match status" value="1"/>
</dbReference>
<dbReference type="EMBL" id="CP080096">
    <property type="protein sequence ID" value="QYD73748.1"/>
    <property type="molecule type" value="Genomic_DNA"/>
</dbReference>
<dbReference type="InterPro" id="IPR002736">
    <property type="entry name" value="CitG"/>
</dbReference>
<comment type="catalytic activity">
    <reaction evidence="1 5">
        <text>3'-dephospho-CoA + ATP = 2'-(5''-triphospho-alpha-D-ribosyl)-3'-dephospho-CoA + adenine</text>
        <dbReference type="Rhea" id="RHEA:15117"/>
        <dbReference type="ChEBI" id="CHEBI:16708"/>
        <dbReference type="ChEBI" id="CHEBI:30616"/>
        <dbReference type="ChEBI" id="CHEBI:57328"/>
        <dbReference type="ChEBI" id="CHEBI:61378"/>
        <dbReference type="EC" id="2.4.2.52"/>
    </reaction>
</comment>
<accession>A0ABX8V3U9</accession>
<reference evidence="6 7" key="1">
    <citation type="submission" date="2021-07" db="EMBL/GenBank/DDBJ databases">
        <title>Paraburkholderia edwinii protects Aspergillus sp. from phenazines by acting as a toxin sponge.</title>
        <authorList>
            <person name="Dahlstrom K.M."/>
            <person name="Newman D.K."/>
        </authorList>
    </citation>
    <scope>NUCLEOTIDE SEQUENCE [LARGE SCALE GENOMIC DNA]</scope>
    <source>
        <strain evidence="6 7">Pe01</strain>
    </source>
</reference>
<gene>
    <name evidence="5 6" type="primary">mdcB</name>
    <name evidence="6" type="ORF">KZJ38_24565</name>
</gene>
<evidence type="ECO:0000313" key="7">
    <source>
        <dbReference type="Proteomes" id="UP000826462"/>
    </source>
</evidence>
<proteinExistence type="inferred from homology"/>